<keyword evidence="1" id="KW-0175">Coiled coil</keyword>
<dbReference type="AlphaFoldDB" id="A0AAD1WTE6"/>
<organism evidence="2 3">
    <name type="scientific">Pelobates cultripes</name>
    <name type="common">Western spadefoot toad</name>
    <dbReference type="NCBI Taxonomy" id="61616"/>
    <lineage>
        <taxon>Eukaryota</taxon>
        <taxon>Metazoa</taxon>
        <taxon>Chordata</taxon>
        <taxon>Craniata</taxon>
        <taxon>Vertebrata</taxon>
        <taxon>Euteleostomi</taxon>
        <taxon>Amphibia</taxon>
        <taxon>Batrachia</taxon>
        <taxon>Anura</taxon>
        <taxon>Pelobatoidea</taxon>
        <taxon>Pelobatidae</taxon>
        <taxon>Pelobates</taxon>
    </lineage>
</organism>
<sequence>MSWRLNKSILSDVTVADKIGQTIRDYFQDNETEDVTPMTCWEAHKTVARGQIIAICANRKKTAVREITRLSSEIATLEARHKRTLETTIYRELTDKRNQLTAHLNRRIQRAYEHYRHMIYEHGDKCGRLLANLLRQRKTQLYIPKIKNAQQQIRHLPEQIATEFQRYYQDLYHLHKEAQDDQRHQKTADIRQYLNSANMPDITEAEKDALEAPITPEELAYAIKKAKTGKAPGPDGLPLQYY</sequence>
<reference evidence="2" key="1">
    <citation type="submission" date="2022-03" db="EMBL/GenBank/DDBJ databases">
        <authorList>
            <person name="Alioto T."/>
            <person name="Alioto T."/>
            <person name="Gomez Garrido J."/>
        </authorList>
    </citation>
    <scope>NUCLEOTIDE SEQUENCE</scope>
</reference>
<dbReference type="PANTHER" id="PTHR31635">
    <property type="entry name" value="REVERSE TRANSCRIPTASE DOMAIN-CONTAINING PROTEIN-RELATED"/>
    <property type="match status" value="1"/>
</dbReference>
<keyword evidence="2" id="KW-0378">Hydrolase</keyword>
<evidence type="ECO:0000256" key="1">
    <source>
        <dbReference type="SAM" id="Coils"/>
    </source>
</evidence>
<gene>
    <name evidence="2" type="ORF">PECUL_23A048426</name>
</gene>
<dbReference type="PANTHER" id="PTHR31635:SF196">
    <property type="entry name" value="REVERSE TRANSCRIPTASE DOMAIN-CONTAINING PROTEIN-RELATED"/>
    <property type="match status" value="1"/>
</dbReference>
<keyword evidence="2" id="KW-0255">Endonuclease</keyword>
<protein>
    <submittedName>
        <fullName evidence="2">Endonuclease, partial</fullName>
    </submittedName>
</protein>
<proteinExistence type="predicted"/>
<name>A0AAD1WTE6_PELCU</name>
<feature type="coiled-coil region" evidence="1">
    <location>
        <begin position="60"/>
        <end position="87"/>
    </location>
</feature>
<evidence type="ECO:0000313" key="2">
    <source>
        <dbReference type="EMBL" id="CAH2325469.1"/>
    </source>
</evidence>
<dbReference type="GO" id="GO:0004519">
    <property type="term" value="F:endonuclease activity"/>
    <property type="evidence" value="ECO:0007669"/>
    <property type="project" value="UniProtKB-KW"/>
</dbReference>
<evidence type="ECO:0000313" key="3">
    <source>
        <dbReference type="Proteomes" id="UP001295444"/>
    </source>
</evidence>
<keyword evidence="2" id="KW-0540">Nuclease</keyword>
<dbReference type="EMBL" id="OW240923">
    <property type="protein sequence ID" value="CAH2325469.1"/>
    <property type="molecule type" value="Genomic_DNA"/>
</dbReference>
<dbReference type="Proteomes" id="UP001295444">
    <property type="component" value="Chromosome 12"/>
</dbReference>
<accession>A0AAD1WTE6</accession>
<keyword evidence="3" id="KW-1185">Reference proteome</keyword>